<evidence type="ECO:0000256" key="1">
    <source>
        <dbReference type="ARBA" id="ARBA00004742"/>
    </source>
</evidence>
<dbReference type="Proteomes" id="UP000324907">
    <property type="component" value="Unassembled WGS sequence"/>
</dbReference>
<evidence type="ECO:0000256" key="7">
    <source>
        <dbReference type="ARBA" id="ARBA00022840"/>
    </source>
</evidence>
<sequence>MAASATAAHGAAPTAEDAFEAAMRANSAAPPMSLEDARALVAGSAASPELVAALSLEKMGIHTAGPVYVNLSFEQLNAHCIVNDEVAWTGDGVAVVDTGKFTGRSPHDKFFVEREPSASHIDWGSINQPTTEPVFDALHGKALAHLSDASAGNADPDAGRGGRPLYVFLGYAGHSTTRRLRVCIVTTYAWQHWFSSNMFVRPEAAEVLPLASADKDFVIFNACGIKDEEWAAHGLKSETFVVFDLERRMAVIGDTRYGGEMKKGIFSVVNYLLPRAGHLSMHCAANADKETGDTALFFGLSGTGKTTLSTDPARLLIGDDEHVWDDEGIFNVEGGCYAKTKGLRAEFEPDIVAAIRGPAALLENVALKPGGVADYDDCGKTQNGRVSYPLEHIESRVPSSTGKHPRQVIFLTADAFGVLPPVSRLTEPDRAMYWFMSGFTAKVAGTERGVTKPEPTFSHSFGSPFFPLHAADYAELLGGKLRDHGASVYLVNSGWTGGPCGGGGHRMPIKVTRACVAAIVSGALDSAEYRKDACFGVDVPVAVPGVDSKVLTPRDTWADAEAYDKQASQLAKMFRENYEQFKQEGKPDFSAFAPPGPASA</sequence>
<dbReference type="Pfam" id="PF01293">
    <property type="entry name" value="PEPCK_ATP"/>
    <property type="match status" value="1"/>
</dbReference>
<evidence type="ECO:0000256" key="9">
    <source>
        <dbReference type="ARBA" id="ARBA00047371"/>
    </source>
</evidence>
<dbReference type="PANTHER" id="PTHR30031:SF0">
    <property type="entry name" value="PHOSPHOENOLPYRUVATE CARBOXYKINASE (ATP)"/>
    <property type="match status" value="1"/>
</dbReference>
<dbReference type="EC" id="4.1.1.49" evidence="3"/>
<dbReference type="HAMAP" id="MF_00453">
    <property type="entry name" value="PEPCK_ATP"/>
    <property type="match status" value="1"/>
</dbReference>
<dbReference type="GO" id="GO:0005829">
    <property type="term" value="C:cytosol"/>
    <property type="evidence" value="ECO:0007669"/>
    <property type="project" value="TreeGrafter"/>
</dbReference>
<comment type="similarity">
    <text evidence="2">Belongs to the phosphoenolpyruvate carboxykinase (ATP) family.</text>
</comment>
<evidence type="ECO:0000256" key="8">
    <source>
        <dbReference type="ARBA" id="ARBA00023239"/>
    </source>
</evidence>
<evidence type="ECO:0000256" key="3">
    <source>
        <dbReference type="ARBA" id="ARBA00012363"/>
    </source>
</evidence>
<dbReference type="EMBL" id="VLTM01000009">
    <property type="protein sequence ID" value="KAA0166317.1"/>
    <property type="molecule type" value="Genomic_DNA"/>
</dbReference>
<dbReference type="NCBIfam" id="NF006821">
    <property type="entry name" value="PRK09344.1-3"/>
    <property type="match status" value="1"/>
</dbReference>
<evidence type="ECO:0000256" key="5">
    <source>
        <dbReference type="ARBA" id="ARBA00022741"/>
    </source>
</evidence>
<dbReference type="GO" id="GO:0005524">
    <property type="term" value="F:ATP binding"/>
    <property type="evidence" value="ECO:0007669"/>
    <property type="project" value="UniProtKB-KW"/>
</dbReference>
<comment type="caution">
    <text evidence="10">The sequence shown here is derived from an EMBL/GenBank/DDBJ whole genome shotgun (WGS) entry which is preliminary data.</text>
</comment>
<dbReference type="NCBIfam" id="NF006820">
    <property type="entry name" value="PRK09344.1-2"/>
    <property type="match status" value="1"/>
</dbReference>
<keyword evidence="5" id="KW-0547">Nucleotide-binding</keyword>
<gene>
    <name evidence="13" type="ORF">FNF27_05247</name>
    <name evidence="12" type="ORF">FNF28_02614</name>
    <name evidence="10" type="ORF">FNF29_04123</name>
    <name evidence="11" type="ORF">FNF31_01541</name>
</gene>
<organism evidence="10 15">
    <name type="scientific">Cafeteria roenbergensis</name>
    <name type="common">Marine flagellate</name>
    <dbReference type="NCBI Taxonomy" id="33653"/>
    <lineage>
        <taxon>Eukaryota</taxon>
        <taxon>Sar</taxon>
        <taxon>Stramenopiles</taxon>
        <taxon>Bigyra</taxon>
        <taxon>Opalozoa</taxon>
        <taxon>Bicosoecida</taxon>
        <taxon>Cafeteriaceae</taxon>
        <taxon>Cafeteria</taxon>
    </lineage>
</organism>
<comment type="catalytic activity">
    <reaction evidence="9">
        <text>oxaloacetate + ATP = phosphoenolpyruvate + ADP + CO2</text>
        <dbReference type="Rhea" id="RHEA:18617"/>
        <dbReference type="ChEBI" id="CHEBI:16452"/>
        <dbReference type="ChEBI" id="CHEBI:16526"/>
        <dbReference type="ChEBI" id="CHEBI:30616"/>
        <dbReference type="ChEBI" id="CHEBI:58702"/>
        <dbReference type="ChEBI" id="CHEBI:456216"/>
        <dbReference type="EC" id="4.1.1.49"/>
    </reaction>
</comment>
<dbReference type="NCBIfam" id="TIGR00224">
    <property type="entry name" value="pckA"/>
    <property type="match status" value="1"/>
</dbReference>
<dbReference type="EMBL" id="VLTN01000023">
    <property type="protein sequence ID" value="KAA0152008.1"/>
    <property type="molecule type" value="Genomic_DNA"/>
</dbReference>
<dbReference type="InterPro" id="IPR013035">
    <property type="entry name" value="PEP_carboxykinase_C"/>
</dbReference>
<keyword evidence="8" id="KW-0456">Lyase</keyword>
<keyword evidence="4" id="KW-0312">Gluconeogenesis</keyword>
<dbReference type="Proteomes" id="UP000323011">
    <property type="component" value="Unassembled WGS sequence"/>
</dbReference>
<dbReference type="GO" id="GO:0006094">
    <property type="term" value="P:gluconeogenesis"/>
    <property type="evidence" value="ECO:0007669"/>
    <property type="project" value="UniProtKB-UniPathway"/>
</dbReference>
<dbReference type="EMBL" id="VLTL01000030">
    <property type="protein sequence ID" value="KAA0168196.1"/>
    <property type="molecule type" value="Genomic_DNA"/>
</dbReference>
<keyword evidence="7" id="KW-0067">ATP-binding</keyword>
<dbReference type="InterPro" id="IPR001272">
    <property type="entry name" value="PEP_carboxykinase_ATP"/>
</dbReference>
<comment type="pathway">
    <text evidence="1">Carbohydrate biosynthesis; gluconeogenesis.</text>
</comment>
<evidence type="ECO:0000313" key="11">
    <source>
        <dbReference type="EMBL" id="KAA0166317.1"/>
    </source>
</evidence>
<dbReference type="Gene3D" id="3.40.449.10">
    <property type="entry name" value="Phosphoenolpyruvate Carboxykinase, domain 1"/>
    <property type="match status" value="1"/>
</dbReference>
<evidence type="ECO:0000313" key="10">
    <source>
        <dbReference type="EMBL" id="KAA0152008.1"/>
    </source>
</evidence>
<reference evidence="14 15" key="1">
    <citation type="submission" date="2019-07" db="EMBL/GenBank/DDBJ databases">
        <title>Genomes of Cafeteria roenbergensis.</title>
        <authorList>
            <person name="Fischer M.G."/>
            <person name="Hackl T."/>
            <person name="Roman M."/>
        </authorList>
    </citation>
    <scope>NUCLEOTIDE SEQUENCE [LARGE SCALE GENOMIC DNA]</scope>
    <source>
        <strain evidence="10 15">BVI</strain>
        <strain evidence="11 17">Cflag</strain>
        <strain evidence="13 14">E4-10P</strain>
        <strain evidence="12 16">RCC970-E3</strain>
    </source>
</reference>
<dbReference type="OrthoDB" id="184182at2759"/>
<protein>
    <recommendedName>
        <fullName evidence="3">phosphoenolpyruvate carboxykinase (ATP)</fullName>
        <ecNumber evidence="3">4.1.1.49</ecNumber>
    </recommendedName>
</protein>
<keyword evidence="6" id="KW-0210">Decarboxylase</keyword>
<dbReference type="Proteomes" id="UP000325113">
    <property type="component" value="Unassembled WGS sequence"/>
</dbReference>
<evidence type="ECO:0000313" key="12">
    <source>
        <dbReference type="EMBL" id="KAA0168196.1"/>
    </source>
</evidence>
<dbReference type="EMBL" id="VLTO01000035">
    <property type="protein sequence ID" value="KAA0173323.1"/>
    <property type="molecule type" value="Genomic_DNA"/>
</dbReference>
<evidence type="ECO:0000313" key="14">
    <source>
        <dbReference type="Proteomes" id="UP000322899"/>
    </source>
</evidence>
<dbReference type="GO" id="GO:0004612">
    <property type="term" value="F:phosphoenolpyruvate carboxykinase (ATP) activity"/>
    <property type="evidence" value="ECO:0007669"/>
    <property type="project" value="UniProtKB-EC"/>
</dbReference>
<evidence type="ECO:0000313" key="17">
    <source>
        <dbReference type="Proteomes" id="UP000325113"/>
    </source>
</evidence>
<dbReference type="SUPFAM" id="SSF68923">
    <property type="entry name" value="PEP carboxykinase N-terminal domain"/>
    <property type="match status" value="1"/>
</dbReference>
<evidence type="ECO:0000313" key="16">
    <source>
        <dbReference type="Proteomes" id="UP000324907"/>
    </source>
</evidence>
<evidence type="ECO:0000256" key="2">
    <source>
        <dbReference type="ARBA" id="ARBA00006052"/>
    </source>
</evidence>
<dbReference type="Gene3D" id="3.90.228.20">
    <property type="match status" value="1"/>
</dbReference>
<dbReference type="Gene3D" id="2.170.8.10">
    <property type="entry name" value="Phosphoenolpyruvate Carboxykinase, domain 2"/>
    <property type="match status" value="1"/>
</dbReference>
<dbReference type="InterPro" id="IPR008210">
    <property type="entry name" value="PEP_carboxykinase_N"/>
</dbReference>
<dbReference type="OMA" id="MRYAGEM"/>
<name>A0A5A8CGT0_CAFRO</name>
<evidence type="ECO:0000313" key="15">
    <source>
        <dbReference type="Proteomes" id="UP000323011"/>
    </source>
</evidence>
<accession>A0A5A8CGT0</accession>
<dbReference type="SUPFAM" id="SSF53795">
    <property type="entry name" value="PEP carboxykinase-like"/>
    <property type="match status" value="1"/>
</dbReference>
<evidence type="ECO:0000313" key="13">
    <source>
        <dbReference type="EMBL" id="KAA0173323.1"/>
    </source>
</evidence>
<dbReference type="UniPathway" id="UPA00138"/>
<dbReference type="PROSITE" id="PS00532">
    <property type="entry name" value="PEPCK_ATP"/>
    <property type="match status" value="1"/>
</dbReference>
<evidence type="ECO:0000256" key="4">
    <source>
        <dbReference type="ARBA" id="ARBA00022432"/>
    </source>
</evidence>
<keyword evidence="15" id="KW-1185">Reference proteome</keyword>
<evidence type="ECO:0000256" key="6">
    <source>
        <dbReference type="ARBA" id="ARBA00022793"/>
    </source>
</evidence>
<dbReference type="AlphaFoldDB" id="A0A5A8CGT0"/>
<dbReference type="Proteomes" id="UP000322899">
    <property type="component" value="Unassembled WGS sequence"/>
</dbReference>
<dbReference type="PIRSF" id="PIRSF006294">
    <property type="entry name" value="PEP_crbxkin"/>
    <property type="match status" value="1"/>
</dbReference>
<proteinExistence type="inferred from homology"/>
<dbReference type="InterPro" id="IPR015994">
    <property type="entry name" value="PEPCK_ATP_CS"/>
</dbReference>
<dbReference type="PANTHER" id="PTHR30031">
    <property type="entry name" value="PHOSPHOENOLPYRUVATE CARBOXYKINASE ATP"/>
    <property type="match status" value="1"/>
</dbReference>